<dbReference type="RefSeq" id="WP_237378681.1">
    <property type="nucleotide sequence ID" value="NZ_CP071793.1"/>
</dbReference>
<reference evidence="1" key="1">
    <citation type="submission" date="2021-03" db="EMBL/GenBank/DDBJ databases">
        <title>Acanthopleuribacteraceae sp. M133.</title>
        <authorList>
            <person name="Wang G."/>
        </authorList>
    </citation>
    <scope>NUCLEOTIDE SEQUENCE</scope>
    <source>
        <strain evidence="1">M133</strain>
    </source>
</reference>
<keyword evidence="2" id="KW-1185">Reference proteome</keyword>
<accession>A0A8A4TR84</accession>
<organism evidence="1 2">
    <name type="scientific">Sulfidibacter corallicola</name>
    <dbReference type="NCBI Taxonomy" id="2818388"/>
    <lineage>
        <taxon>Bacteria</taxon>
        <taxon>Pseudomonadati</taxon>
        <taxon>Acidobacteriota</taxon>
        <taxon>Holophagae</taxon>
        <taxon>Acanthopleuribacterales</taxon>
        <taxon>Acanthopleuribacteraceae</taxon>
        <taxon>Sulfidibacter</taxon>
    </lineage>
</organism>
<dbReference type="AlphaFoldDB" id="A0A8A4TR84"/>
<protein>
    <recommendedName>
        <fullName evidence="3">Transposase (putative) YhgA-like domain-containing protein</fullName>
    </recommendedName>
</protein>
<evidence type="ECO:0000313" key="1">
    <source>
        <dbReference type="EMBL" id="QTD49035.1"/>
    </source>
</evidence>
<gene>
    <name evidence="1" type="ORF">J3U87_25905</name>
</gene>
<proteinExistence type="predicted"/>
<dbReference type="KEGG" id="scor:J3U87_25905"/>
<dbReference type="EMBL" id="CP071793">
    <property type="protein sequence ID" value="QTD49035.1"/>
    <property type="molecule type" value="Genomic_DNA"/>
</dbReference>
<evidence type="ECO:0008006" key="3">
    <source>
        <dbReference type="Google" id="ProtNLM"/>
    </source>
</evidence>
<sequence length="307" mass="35925">MPEDQVEFSHDKAFKDLVLAFPKQSVRALVPRLETEYGCLEEVVQLRQEMPRHRLYDPGRIVDLAMHLKFRGGGGLICLMEHQSKKSSFSIHRLCHYVLDLDRMVGGLPVLPVVVFTDRPRWRRDVARRIRHEAVEETWLDFSFLRVKLREQNVDDIWRSDNPVWYVLAPLLDYPEEERLHVAALAYTHLYRVTDHGTFIRFMDFIDVNARLSGEEKRSLARLFEETEDRMSMTVREILMEKGEQRGIEIGEQRGIEIGEQLGYERGDLYRKCEMVKSMLRAGLEKVQVAEIAEMSVSEVMEIASEM</sequence>
<evidence type="ECO:0000313" key="2">
    <source>
        <dbReference type="Proteomes" id="UP000663929"/>
    </source>
</evidence>
<name>A0A8A4TR84_SULCO</name>
<dbReference type="Proteomes" id="UP000663929">
    <property type="component" value="Chromosome"/>
</dbReference>